<accession>A0A7J0CME9</accession>
<dbReference type="AlphaFoldDB" id="A0A7J0CME9"/>
<protein>
    <recommendedName>
        <fullName evidence="3">Branched-chain amino acid aminotransferase/4-amino-4-deoxychorismate lyase</fullName>
    </recommendedName>
</protein>
<dbReference type="Proteomes" id="UP000498740">
    <property type="component" value="Unassembled WGS sequence"/>
</dbReference>
<dbReference type="SUPFAM" id="SSF56752">
    <property type="entry name" value="D-aminoacid aminotransferase-like PLP-dependent enzymes"/>
    <property type="match status" value="1"/>
</dbReference>
<dbReference type="EMBL" id="BLWD01000001">
    <property type="protein sequence ID" value="GFN03681.1"/>
    <property type="molecule type" value="Genomic_DNA"/>
</dbReference>
<dbReference type="InterPro" id="IPR043132">
    <property type="entry name" value="BCAT-like_C"/>
</dbReference>
<evidence type="ECO:0000313" key="2">
    <source>
        <dbReference type="Proteomes" id="UP000498740"/>
    </source>
</evidence>
<dbReference type="InterPro" id="IPR036038">
    <property type="entry name" value="Aminotransferase-like"/>
</dbReference>
<dbReference type="NCBIfam" id="NF006734">
    <property type="entry name" value="PRK09266.1"/>
    <property type="match status" value="1"/>
</dbReference>
<dbReference type="InterPro" id="IPR043131">
    <property type="entry name" value="BCAT-like_N"/>
</dbReference>
<sequence>MVEVKSPAEEAAIYGCPMTTTTSPPPPYVEMDGHPATEDDLRVPALFGFGHFTAMQVRDRKVRGLGLHLGRLEGANRELFQLPLDGGRVRELVRHALDGAGLRDASVRVHGFLPPGESRTRVMVTVREPAAMAPGTRSLMSVPYARAVPHIKRPGEFGQTYYGMLAARAGFDEALLTAPGGVVTEGAVTNVGFWDGTSVVWPDAPALIGITMALLERGLAAAGEPSVRRAVTLDGLGAYRGAFICNSQGIAPVRRIDAVEFTSGDGELEGEMVGVMERLEAAYGSASADPL</sequence>
<name>A0A7J0CME9_STRMI</name>
<evidence type="ECO:0008006" key="3">
    <source>
        <dbReference type="Google" id="ProtNLM"/>
    </source>
</evidence>
<reference evidence="1 2" key="1">
    <citation type="submission" date="2020-05" db="EMBL/GenBank/DDBJ databases">
        <title>Whole genome shotgun sequence of Streptomyces microflavus NBRC 13062.</title>
        <authorList>
            <person name="Komaki H."/>
            <person name="Tamura T."/>
        </authorList>
    </citation>
    <scope>NUCLEOTIDE SEQUENCE [LARGE SCALE GENOMIC DNA]</scope>
    <source>
        <strain evidence="1 2">NBRC 13062</strain>
    </source>
</reference>
<dbReference type="Gene3D" id="3.20.10.10">
    <property type="entry name" value="D-amino Acid Aminotransferase, subunit A, domain 2"/>
    <property type="match status" value="1"/>
</dbReference>
<dbReference type="InterPro" id="IPR001544">
    <property type="entry name" value="Aminotrans_IV"/>
</dbReference>
<proteinExistence type="predicted"/>
<dbReference type="GO" id="GO:0003824">
    <property type="term" value="F:catalytic activity"/>
    <property type="evidence" value="ECO:0007669"/>
    <property type="project" value="InterPro"/>
</dbReference>
<evidence type="ECO:0000313" key="1">
    <source>
        <dbReference type="EMBL" id="GFN03681.1"/>
    </source>
</evidence>
<comment type="caution">
    <text evidence="1">The sequence shown here is derived from an EMBL/GenBank/DDBJ whole genome shotgun (WGS) entry which is preliminary data.</text>
</comment>
<gene>
    <name evidence="1" type="ORF">Smic_22370</name>
</gene>
<dbReference type="Gene3D" id="3.30.470.10">
    <property type="match status" value="1"/>
</dbReference>
<dbReference type="Pfam" id="PF01063">
    <property type="entry name" value="Aminotran_4"/>
    <property type="match status" value="1"/>
</dbReference>
<organism evidence="1 2">
    <name type="scientific">Streptomyces microflavus</name>
    <name type="common">Streptomyces lipmanii</name>
    <dbReference type="NCBI Taxonomy" id="1919"/>
    <lineage>
        <taxon>Bacteria</taxon>
        <taxon>Bacillati</taxon>
        <taxon>Actinomycetota</taxon>
        <taxon>Actinomycetes</taxon>
        <taxon>Kitasatosporales</taxon>
        <taxon>Streptomycetaceae</taxon>
        <taxon>Streptomyces</taxon>
    </lineage>
</organism>